<evidence type="ECO:0000313" key="2">
    <source>
        <dbReference type="EMBL" id="ASY67150.1"/>
    </source>
</evidence>
<dbReference type="Pfam" id="PF20288">
    <property type="entry name" value="MC2"/>
    <property type="match status" value="1"/>
</dbReference>
<name>A0A249PMI0_9HYPH</name>
<dbReference type="InterPro" id="IPR046904">
    <property type="entry name" value="ABC-3C_MC2"/>
</dbReference>
<dbReference type="Proteomes" id="UP000217211">
    <property type="component" value="Plasmid pSJ05684a"/>
</dbReference>
<feature type="coiled-coil region" evidence="1">
    <location>
        <begin position="457"/>
        <end position="484"/>
    </location>
</feature>
<dbReference type="STRING" id="716928.GCA_000261485_05503"/>
<organism evidence="2 3">
    <name type="scientific">Sinorhizobium sojae CCBAU 05684</name>
    <dbReference type="NCBI Taxonomy" id="716928"/>
    <lineage>
        <taxon>Bacteria</taxon>
        <taxon>Pseudomonadati</taxon>
        <taxon>Pseudomonadota</taxon>
        <taxon>Alphaproteobacteria</taxon>
        <taxon>Hyphomicrobiales</taxon>
        <taxon>Rhizobiaceae</taxon>
        <taxon>Sinorhizobium/Ensifer group</taxon>
        <taxon>Sinorhizobium</taxon>
    </lineage>
</organism>
<accession>A0A249PMI0</accession>
<geneLocation type="plasmid" evidence="3">
    <name>psj05684a</name>
</geneLocation>
<proteinExistence type="predicted"/>
<keyword evidence="3" id="KW-1185">Reference proteome</keyword>
<evidence type="ECO:0000313" key="3">
    <source>
        <dbReference type="Proteomes" id="UP000217211"/>
    </source>
</evidence>
<protein>
    <submittedName>
        <fullName evidence="2">ATPase involved in DNA repair</fullName>
    </submittedName>
</protein>
<dbReference type="Gene3D" id="3.40.50.300">
    <property type="entry name" value="P-loop containing nucleotide triphosphate hydrolases"/>
    <property type="match status" value="1"/>
</dbReference>
<dbReference type="eggNOG" id="COG0419">
    <property type="taxonomic scope" value="Bacteria"/>
</dbReference>
<reference evidence="2 3" key="1">
    <citation type="submission" date="2017-08" db="EMBL/GenBank/DDBJ databases">
        <title>Multipartite genome sequences of Sinorhizobium species nodulating soybeans.</title>
        <authorList>
            <person name="Tian C.F."/>
        </authorList>
    </citation>
    <scope>NUCLEOTIDE SEQUENCE [LARGE SCALE GENOMIC DNA]</scope>
    <source>
        <strain evidence="2 3">CCBAU 05684</strain>
        <plasmid evidence="3">psj05684a</plasmid>
    </source>
</reference>
<keyword evidence="2" id="KW-0614">Plasmid</keyword>
<dbReference type="KEGG" id="esj:SJ05684_a38360"/>
<dbReference type="AlphaFoldDB" id="A0A249PMI0"/>
<dbReference type="InterPro" id="IPR027417">
    <property type="entry name" value="P-loop_NTPase"/>
</dbReference>
<keyword evidence="1" id="KW-0175">Coiled coil</keyword>
<gene>
    <name evidence="2" type="ORF">SJ05684_a38360</name>
</gene>
<dbReference type="EMBL" id="CP023069">
    <property type="protein sequence ID" value="ASY67150.1"/>
    <property type="molecule type" value="Genomic_DNA"/>
</dbReference>
<evidence type="ECO:0000256" key="1">
    <source>
        <dbReference type="SAM" id="Coils"/>
    </source>
</evidence>
<sequence length="721" mass="79444">MPTASAFNGSLETGVRAVFVLHAHFPRAVDLNRLTAMDYLVVRTSVLDGPADLHPPTPIMSPVTQVRRKSVQSAVALMMSRGLVEQVVDESGILFQAGDNAEFFVTALQTPYLRQLYERAEWLAGYFQDYNDSGLNVVYGASDTGKSYIVEAIDFMLGGKGPLPDIPQANGYDRVLLAIAFDDGSETTLLRSMAGGRFQAFEGLHTSIPDAEGSPLGEIHNERDETNLSSFLLSKIGLAGKRIKKNATDETQALSFRNIARLAIVNEEEIIQKRSPLSDGNYTANTANTSVFTMLLTGVDETALLSRKSTSAEDQKRLAQIDLLDQLIADAQKRITTISGSRDELSGQEERLTRAMDNRAEQLAFTEEKFKAISSRRRAIIQKLEITNDRYTEIATLLDRFNLLRDHYVSDYERLLGIREAGSFFSVLQQEVCPTCGASPDHHDPTAVCHGDVAVTVAAAEAEMQKIESRQSELTTTIAALNAEAQSIRKSLPNMRNSLSELSIEIETVVSPDLRRQRATYKELADKGANVREALGLFSNLNDLTSRKANLERQNERGAGDATSNNRLTNTVVAPFAERVESVLRQWGFPAVEQVHFDTTAKDLVVSGKARTSYGKGLRAITQSAFTISLMQYCADNDLPHPGIVVLDSPLLSYREPDSAEDDLSDTNLNGNFYRYLLGLESDRQAIIVENMDPPSDVELGNRVVHFSGMADEGRFGLFPL</sequence>